<proteinExistence type="predicted"/>
<sequence length="306" mass="35908">MKIVIKCESDDPLKAIVYFSPRDYDNDNKCWLCGSLVTLHEKIAGMVQTSPSKITLRSLTFSLKQFGNVTVGLGRRQDNKVEKDISRSLKTLLQCINLKYSSLNLMLEYWTTLNTQDNLLEILHEAELPISLQLPYELQMKCILLVENFAKHGSFYGLSLFYRKRSIYSQFQEDIYCKFLALQKFMDERIIKHDTEISSLTNFKVFIEEKMLKKLKHSNDTKTKRQPNLKKKVELVSEKKPAKNNLQASEYNFLIEAKLVCLQVNETMLLILLDKYPSRIEEIQKWETRLLYLNKLLLSSQEYDYT</sequence>
<evidence type="ECO:0000313" key="1">
    <source>
        <dbReference type="EMBL" id="CAK8689071.1"/>
    </source>
</evidence>
<organism evidence="1 2">
    <name type="scientific">Clavelina lepadiformis</name>
    <name type="common">Light-bulb sea squirt</name>
    <name type="synonym">Ascidia lepadiformis</name>
    <dbReference type="NCBI Taxonomy" id="159417"/>
    <lineage>
        <taxon>Eukaryota</taxon>
        <taxon>Metazoa</taxon>
        <taxon>Chordata</taxon>
        <taxon>Tunicata</taxon>
        <taxon>Ascidiacea</taxon>
        <taxon>Aplousobranchia</taxon>
        <taxon>Clavelinidae</taxon>
        <taxon>Clavelina</taxon>
    </lineage>
</organism>
<name>A0ABP0GDY8_CLALP</name>
<accession>A0ABP0GDY8</accession>
<protein>
    <submittedName>
        <fullName evidence="1">Uncharacterized protein</fullName>
    </submittedName>
</protein>
<dbReference type="Proteomes" id="UP001642483">
    <property type="component" value="Unassembled WGS sequence"/>
</dbReference>
<comment type="caution">
    <text evidence="1">The sequence shown here is derived from an EMBL/GenBank/DDBJ whole genome shotgun (WGS) entry which is preliminary data.</text>
</comment>
<reference evidence="1 2" key="1">
    <citation type="submission" date="2024-02" db="EMBL/GenBank/DDBJ databases">
        <authorList>
            <person name="Daric V."/>
            <person name="Darras S."/>
        </authorList>
    </citation>
    <scope>NUCLEOTIDE SEQUENCE [LARGE SCALE GENOMIC DNA]</scope>
</reference>
<evidence type="ECO:0000313" key="2">
    <source>
        <dbReference type="Proteomes" id="UP001642483"/>
    </source>
</evidence>
<gene>
    <name evidence="1" type="ORF">CVLEPA_LOCUS21052</name>
</gene>
<dbReference type="EMBL" id="CAWYQH010000108">
    <property type="protein sequence ID" value="CAK8689071.1"/>
    <property type="molecule type" value="Genomic_DNA"/>
</dbReference>
<keyword evidence="2" id="KW-1185">Reference proteome</keyword>